<dbReference type="AlphaFoldDB" id="A0A7M7NCP6"/>
<sequence>MSPGPGWASANVEPQLYRTARYSTFLCNNENERKMARVSEKTVSLWTYVNRPQILQTFFNPLYQPNQQVIWPSVAPQSLALWSSLYMRWTMSDTATRIPTQVITDIKQSDKELRLKVNELRRQLGDLQKEALEKGLISD</sequence>
<dbReference type="OrthoDB" id="9290142at2759"/>
<reference evidence="5" key="1">
    <citation type="submission" date="2015-02" db="EMBL/GenBank/DDBJ databases">
        <title>Genome sequencing for Strongylocentrotus purpuratus.</title>
        <authorList>
            <person name="Murali S."/>
            <person name="Liu Y."/>
            <person name="Vee V."/>
            <person name="English A."/>
            <person name="Wang M."/>
            <person name="Skinner E."/>
            <person name="Han Y."/>
            <person name="Muzny D.M."/>
            <person name="Worley K.C."/>
            <person name="Gibbs R.A."/>
        </authorList>
    </citation>
    <scope>NUCLEOTIDE SEQUENCE</scope>
</reference>
<dbReference type="PROSITE" id="PS51339">
    <property type="entry name" value="PPASE_MYOTUBULARIN"/>
    <property type="match status" value="1"/>
</dbReference>
<dbReference type="Proteomes" id="UP000007110">
    <property type="component" value="Unassembled WGS sequence"/>
</dbReference>
<keyword evidence="5" id="KW-1185">Reference proteome</keyword>
<reference evidence="4" key="2">
    <citation type="submission" date="2021-01" db="UniProtKB">
        <authorList>
            <consortium name="EnsemblMetazoa"/>
        </authorList>
    </citation>
    <scope>IDENTIFICATION</scope>
</reference>
<dbReference type="EnsemblMetazoa" id="XM_030978906">
    <property type="protein sequence ID" value="XP_030834766"/>
    <property type="gene ID" value="LOC105446142"/>
</dbReference>
<feature type="domain" description="Myotubularin phosphatase" evidence="3">
    <location>
        <begin position="21"/>
        <end position="86"/>
    </location>
</feature>
<dbReference type="InterPro" id="IPR029021">
    <property type="entry name" value="Prot-tyrosine_phosphatase-like"/>
</dbReference>
<dbReference type="OMA" id="RWVINQK"/>
<dbReference type="GeneID" id="105446142"/>
<organism evidence="4 5">
    <name type="scientific">Strongylocentrotus purpuratus</name>
    <name type="common">Purple sea urchin</name>
    <dbReference type="NCBI Taxonomy" id="7668"/>
    <lineage>
        <taxon>Eukaryota</taxon>
        <taxon>Metazoa</taxon>
        <taxon>Echinodermata</taxon>
        <taxon>Eleutherozoa</taxon>
        <taxon>Echinozoa</taxon>
        <taxon>Echinoidea</taxon>
        <taxon>Euechinoidea</taxon>
        <taxon>Echinacea</taxon>
        <taxon>Camarodonta</taxon>
        <taxon>Echinidea</taxon>
        <taxon>Strongylocentrotidae</taxon>
        <taxon>Strongylocentrotus</taxon>
    </lineage>
</organism>
<proteinExistence type="inferred from homology"/>
<evidence type="ECO:0000256" key="1">
    <source>
        <dbReference type="ARBA" id="ARBA00007471"/>
    </source>
</evidence>
<evidence type="ECO:0000313" key="5">
    <source>
        <dbReference type="Proteomes" id="UP000007110"/>
    </source>
</evidence>
<dbReference type="InParanoid" id="A0A7M7NCP6"/>
<dbReference type="KEGG" id="spu:105446142"/>
<dbReference type="InterPro" id="IPR010569">
    <property type="entry name" value="Myotubularin-like_Pase_dom"/>
</dbReference>
<comment type="similarity">
    <text evidence="1">Belongs to the protein-tyrosine phosphatase family. Non-receptor class myotubularin subfamily.</text>
</comment>
<evidence type="ECO:0000256" key="2">
    <source>
        <dbReference type="SAM" id="Coils"/>
    </source>
</evidence>
<dbReference type="InterPro" id="IPR030564">
    <property type="entry name" value="Myotubularin"/>
</dbReference>
<dbReference type="PANTHER" id="PTHR10807:SF73">
    <property type="entry name" value="LD06050P"/>
    <property type="match status" value="1"/>
</dbReference>
<feature type="coiled-coil region" evidence="2">
    <location>
        <begin position="103"/>
        <end position="130"/>
    </location>
</feature>
<dbReference type="RefSeq" id="XP_030834766.1">
    <property type="nucleotide sequence ID" value="XM_030978906.1"/>
</dbReference>
<dbReference type="SUPFAM" id="SSF52799">
    <property type="entry name" value="(Phosphotyrosine protein) phosphatases II"/>
    <property type="match status" value="1"/>
</dbReference>
<evidence type="ECO:0000259" key="3">
    <source>
        <dbReference type="PROSITE" id="PS51339"/>
    </source>
</evidence>
<keyword evidence="2" id="KW-0175">Coiled coil</keyword>
<accession>A0A7M7NCP6</accession>
<name>A0A7M7NCP6_STRPU</name>
<dbReference type="PANTHER" id="PTHR10807">
    <property type="entry name" value="MYOTUBULARIN-RELATED"/>
    <property type="match status" value="1"/>
</dbReference>
<evidence type="ECO:0000313" key="4">
    <source>
        <dbReference type="EnsemblMetazoa" id="XP_030834766"/>
    </source>
</evidence>
<protein>
    <recommendedName>
        <fullName evidence="3">Myotubularin phosphatase domain-containing protein</fullName>
    </recommendedName>
</protein>